<keyword evidence="2" id="KW-0812">Transmembrane</keyword>
<dbReference type="Proteomes" id="UP000238413">
    <property type="component" value="Chromosome"/>
</dbReference>
<sequence>MSRKPAKKTSPGRRARAAAMHERAGRAERRRRRLIVLVVGVAVLEVVAVISLAVVRTSDDGTRTTAETGIPGSHEDRVRPYDRAALGCAE</sequence>
<evidence type="ECO:0000313" key="4">
    <source>
        <dbReference type="Proteomes" id="UP000238413"/>
    </source>
</evidence>
<protein>
    <submittedName>
        <fullName evidence="3">Uncharacterized protein</fullName>
    </submittedName>
</protein>
<evidence type="ECO:0000256" key="1">
    <source>
        <dbReference type="SAM" id="MobiDB-lite"/>
    </source>
</evidence>
<accession>A0ABN5ICF7</accession>
<keyword evidence="2" id="KW-1133">Transmembrane helix</keyword>
<keyword evidence="2" id="KW-0472">Membrane</keyword>
<feature type="transmembrane region" description="Helical" evidence="2">
    <location>
        <begin position="34"/>
        <end position="55"/>
    </location>
</feature>
<gene>
    <name evidence="3" type="ORF">C4B68_39440</name>
</gene>
<feature type="region of interest" description="Disordered" evidence="1">
    <location>
        <begin position="60"/>
        <end position="81"/>
    </location>
</feature>
<reference evidence="3 4" key="1">
    <citation type="submission" date="2018-02" db="EMBL/GenBank/DDBJ databases">
        <title>Complete genome sequence of Streptomyces dengpaensis, the producer of angucyclines.</title>
        <authorList>
            <person name="Yumei L."/>
        </authorList>
    </citation>
    <scope>NUCLEOTIDE SEQUENCE [LARGE SCALE GENOMIC DNA]</scope>
    <source>
        <strain evidence="3 4">XZHG99</strain>
    </source>
</reference>
<name>A0ABN5ICF7_9ACTN</name>
<proteinExistence type="predicted"/>
<keyword evidence="4" id="KW-1185">Reference proteome</keyword>
<feature type="region of interest" description="Disordered" evidence="1">
    <location>
        <begin position="1"/>
        <end position="25"/>
    </location>
</feature>
<evidence type="ECO:0000313" key="3">
    <source>
        <dbReference type="EMBL" id="AVH60820.1"/>
    </source>
</evidence>
<dbReference type="RefSeq" id="WP_099505986.1">
    <property type="nucleotide sequence ID" value="NZ_CP026652.1"/>
</dbReference>
<dbReference type="EMBL" id="CP026652">
    <property type="protein sequence ID" value="AVH60820.1"/>
    <property type="molecule type" value="Genomic_DNA"/>
</dbReference>
<evidence type="ECO:0000256" key="2">
    <source>
        <dbReference type="SAM" id="Phobius"/>
    </source>
</evidence>
<organism evidence="3 4">
    <name type="scientific">Streptomyces dengpaensis</name>
    <dbReference type="NCBI Taxonomy" id="2049881"/>
    <lineage>
        <taxon>Bacteria</taxon>
        <taxon>Bacillati</taxon>
        <taxon>Actinomycetota</taxon>
        <taxon>Actinomycetes</taxon>
        <taxon>Kitasatosporales</taxon>
        <taxon>Streptomycetaceae</taxon>
        <taxon>Streptomyces</taxon>
    </lineage>
</organism>
<feature type="compositionally biased region" description="Basic residues" evidence="1">
    <location>
        <begin position="1"/>
        <end position="16"/>
    </location>
</feature>